<keyword evidence="2" id="KW-0812">Transmembrane</keyword>
<name>A0A7H9CHZ5_9BACT</name>
<reference evidence="3 4" key="1">
    <citation type="submission" date="2020-02" db="EMBL/GenBank/DDBJ databases">
        <title>Complete genome sequence of the novel Campylobacter species Candidatus Campylobacter infans.</title>
        <authorList>
            <person name="Duim B."/>
            <person name="Zomer A."/>
            <person name="van der Graaf L."/>
            <person name="Wagenaar J."/>
        </authorList>
    </citation>
    <scope>NUCLEOTIDE SEQUENCE [LARGE SCALE GENOMIC DNA]</scope>
    <source>
        <strain evidence="3 4">19S00001</strain>
    </source>
</reference>
<feature type="transmembrane region" description="Helical" evidence="2">
    <location>
        <begin position="151"/>
        <end position="173"/>
    </location>
</feature>
<feature type="transmembrane region" description="Helical" evidence="2">
    <location>
        <begin position="32"/>
        <end position="50"/>
    </location>
</feature>
<feature type="region of interest" description="Disordered" evidence="1">
    <location>
        <begin position="88"/>
        <end position="111"/>
    </location>
</feature>
<dbReference type="EMBL" id="CP049075">
    <property type="protein sequence ID" value="QLI05726.1"/>
    <property type="molecule type" value="Genomic_DNA"/>
</dbReference>
<feature type="transmembrane region" description="Helical" evidence="2">
    <location>
        <begin position="123"/>
        <end position="145"/>
    </location>
</feature>
<evidence type="ECO:0000256" key="2">
    <source>
        <dbReference type="SAM" id="Phobius"/>
    </source>
</evidence>
<protein>
    <submittedName>
        <fullName evidence="3">Putative membrane protein</fullName>
    </submittedName>
</protein>
<gene>
    <name evidence="3" type="ORF">CINF_1240</name>
</gene>
<evidence type="ECO:0000313" key="4">
    <source>
        <dbReference type="Proteomes" id="UP000509414"/>
    </source>
</evidence>
<evidence type="ECO:0000313" key="3">
    <source>
        <dbReference type="EMBL" id="QLI05726.1"/>
    </source>
</evidence>
<organism evidence="3 4">
    <name type="scientific">Candidatus Campylobacter infans</name>
    <dbReference type="NCBI Taxonomy" id="2561898"/>
    <lineage>
        <taxon>Bacteria</taxon>
        <taxon>Pseudomonadati</taxon>
        <taxon>Campylobacterota</taxon>
        <taxon>Epsilonproteobacteria</taxon>
        <taxon>Campylobacterales</taxon>
        <taxon>Campylobacteraceae</taxon>
        <taxon>Campylobacter</taxon>
    </lineage>
</organism>
<evidence type="ECO:0000256" key="1">
    <source>
        <dbReference type="SAM" id="MobiDB-lite"/>
    </source>
</evidence>
<feature type="compositionally biased region" description="Polar residues" evidence="1">
    <location>
        <begin position="88"/>
        <end position="110"/>
    </location>
</feature>
<dbReference type="RefSeq" id="WP_179974904.1">
    <property type="nucleotide sequence ID" value="NZ_CP049075.1"/>
</dbReference>
<keyword evidence="2" id="KW-1133">Transmembrane helix</keyword>
<dbReference type="Proteomes" id="UP000509414">
    <property type="component" value="Chromosome"/>
</dbReference>
<keyword evidence="4" id="KW-1185">Reference proteome</keyword>
<proteinExistence type="predicted"/>
<keyword evidence="2" id="KW-0472">Membrane</keyword>
<dbReference type="KEGG" id="cinf:CINF_1240"/>
<feature type="transmembrane region" description="Helical" evidence="2">
    <location>
        <begin position="7"/>
        <end position="26"/>
    </location>
</feature>
<accession>A0A7H9CHZ5</accession>
<sequence length="175" mass="19365">MLKKFALFYAGLDLALIAVCAYFGAIHILNSQLGLICAFLIALASFYSYAKRVKLKAQNVLINDIDDEIFDDEIDELSKNNYDEILTKTPNKTEQTPKTKPNFNDPNAKNPTKAKIPFSAYEFIGAFGPLRLAGYALLVLCFFGLLKNNLFEPISFLAGVAIMPFGALLANVLKD</sequence>
<dbReference type="AlphaFoldDB" id="A0A7H9CHZ5"/>